<comment type="caution">
    <text evidence="4">The sequence shown here is derived from an EMBL/GenBank/DDBJ whole genome shotgun (WGS) entry which is preliminary data.</text>
</comment>
<dbReference type="PANTHER" id="PTHR12725">
    <property type="entry name" value="HALOACID DEHALOGENASE-LIKE HYDROLASE"/>
    <property type="match status" value="1"/>
</dbReference>
<dbReference type="InterPro" id="IPR010237">
    <property type="entry name" value="Pyr-5-nucltdase"/>
</dbReference>
<evidence type="ECO:0000313" key="1">
    <source>
        <dbReference type="EMBL" id="NBN87913.1"/>
    </source>
</evidence>
<dbReference type="Proteomes" id="UP000747791">
    <property type="component" value="Unassembled WGS sequence"/>
</dbReference>
<dbReference type="SUPFAM" id="SSF56784">
    <property type="entry name" value="HAD-like"/>
    <property type="match status" value="1"/>
</dbReference>
<dbReference type="EMBL" id="RGET01000024">
    <property type="protein sequence ID" value="NBN87913.1"/>
    <property type="molecule type" value="Genomic_DNA"/>
</dbReference>
<dbReference type="Proteomes" id="UP000699985">
    <property type="component" value="Unassembled WGS sequence"/>
</dbReference>
<evidence type="ECO:0000313" key="4">
    <source>
        <dbReference type="EMBL" id="NCU62759.1"/>
    </source>
</evidence>
<dbReference type="Pfam" id="PF13419">
    <property type="entry name" value="HAD_2"/>
    <property type="match status" value="1"/>
</dbReference>
<accession>A0A845S748</accession>
<dbReference type="InterPro" id="IPR023214">
    <property type="entry name" value="HAD_sf"/>
</dbReference>
<dbReference type="NCBIfam" id="TIGR01993">
    <property type="entry name" value="Pyr-5-nucltdase"/>
    <property type="match status" value="1"/>
</dbReference>
<dbReference type="InterPro" id="IPR006439">
    <property type="entry name" value="HAD-SF_hydro_IA"/>
</dbReference>
<dbReference type="EMBL" id="RGGN01000033">
    <property type="protein sequence ID" value="NCU62759.1"/>
    <property type="molecule type" value="Genomic_DNA"/>
</dbReference>
<dbReference type="NCBIfam" id="TIGR01509">
    <property type="entry name" value="HAD-SF-IA-v3"/>
    <property type="match status" value="1"/>
</dbReference>
<dbReference type="InterPro" id="IPR041492">
    <property type="entry name" value="HAD_2"/>
</dbReference>
<dbReference type="Gene3D" id="3.40.50.1000">
    <property type="entry name" value="HAD superfamily/HAD-like"/>
    <property type="match status" value="1"/>
</dbReference>
<proteinExistence type="predicted"/>
<reference evidence="4 5" key="1">
    <citation type="submission" date="2018-10" db="EMBL/GenBank/DDBJ databases">
        <title>Iterative Subtractive Binning of Freshwater Chronoseries Metagenomes Recovers Nearly Complete Genomes from over Four Hundred Novel Species.</title>
        <authorList>
            <person name="Rodriguez-R L.M."/>
            <person name="Tsementzi D."/>
            <person name="Luo C."/>
            <person name="Konstantinidis K.T."/>
        </authorList>
    </citation>
    <scope>NUCLEOTIDE SEQUENCE [LARGE SCALE GENOMIC DNA]</scope>
    <source>
        <strain evidence="4">WB7_2B_003</strain>
        <strain evidence="1">WB7_6_001</strain>
        <strain evidence="2">WB8_1A_003</strain>
        <strain evidence="3">WB8_2A_004</strain>
    </source>
</reference>
<dbReference type="EMBL" id="RGMI01000012">
    <property type="protein sequence ID" value="NCU50291.1"/>
    <property type="molecule type" value="Genomic_DNA"/>
</dbReference>
<dbReference type="Proteomes" id="UP000713222">
    <property type="component" value="Unassembled WGS sequence"/>
</dbReference>
<dbReference type="Proteomes" id="UP000572953">
    <property type="component" value="Unassembled WGS sequence"/>
</dbReference>
<dbReference type="AlphaFoldDB" id="A0A845S748"/>
<dbReference type="EMBL" id="RGOB01000018">
    <property type="protein sequence ID" value="NCU52914.1"/>
    <property type="molecule type" value="Genomic_DNA"/>
</dbReference>
<evidence type="ECO:0000313" key="2">
    <source>
        <dbReference type="EMBL" id="NCU50291.1"/>
    </source>
</evidence>
<evidence type="ECO:0000313" key="5">
    <source>
        <dbReference type="Proteomes" id="UP000572953"/>
    </source>
</evidence>
<protein>
    <submittedName>
        <fullName evidence="4">Pyrimidine 5'-nucleotidase</fullName>
    </submittedName>
</protein>
<dbReference type="Gene3D" id="1.10.150.450">
    <property type="match status" value="1"/>
</dbReference>
<gene>
    <name evidence="1" type="ORF">EBV32_02325</name>
    <name evidence="4" type="ORF">EBV78_01495</name>
    <name evidence="2" type="ORF">EBX29_00700</name>
    <name evidence="3" type="ORF">EBX74_01215</name>
</gene>
<dbReference type="PANTHER" id="PTHR12725:SF117">
    <property type="entry name" value="HALOACID DEHALOGENASE-LIKE HYDROLASE"/>
    <property type="match status" value="1"/>
</dbReference>
<organism evidence="4 5">
    <name type="scientific">Candidatus Fonsibacter lacus</name>
    <dbReference type="NCBI Taxonomy" id="2576439"/>
    <lineage>
        <taxon>Bacteria</taxon>
        <taxon>Pseudomonadati</taxon>
        <taxon>Pseudomonadota</taxon>
        <taxon>Alphaproteobacteria</taxon>
        <taxon>Candidatus Pelagibacterales</taxon>
        <taxon>Candidatus Pelagibacterales incertae sedis</taxon>
        <taxon>Candidatus Fonsibacter</taxon>
    </lineage>
</organism>
<dbReference type="SFLD" id="SFLDG01129">
    <property type="entry name" value="C1.5:_HAD__Beta-PGM__Phosphata"/>
    <property type="match status" value="1"/>
</dbReference>
<evidence type="ECO:0000313" key="3">
    <source>
        <dbReference type="EMBL" id="NCU52914.1"/>
    </source>
</evidence>
<sequence>MDEIKNVKFWIFDLDNTLYPSSTNLFSRIDKLMANFITEHLNVNHEEAIQIKNDYFQKHGTTLNGLIKNHNVDPHHFLEFVHNIDYSFLNKNEKLNKEIKSLPGKKIIFTNGSRKHAKNVVNNLQLDENLFSIFDIVDSDFVPKPERSPYERLIKKYDIVPEQSIFFEDIARNLKPAHDLGMKTGWVINEDNWAKEGHDEDHVHFKIKELDHFLEQCNLLIK</sequence>
<dbReference type="SFLD" id="SFLDG01132">
    <property type="entry name" value="C1.5.3:_5'-Nucleotidase_Like"/>
    <property type="match status" value="1"/>
</dbReference>
<dbReference type="SFLD" id="SFLDS00003">
    <property type="entry name" value="Haloacid_Dehalogenase"/>
    <property type="match status" value="1"/>
</dbReference>
<name>A0A845S748_9PROT</name>
<dbReference type="InterPro" id="IPR036412">
    <property type="entry name" value="HAD-like_sf"/>
</dbReference>